<organism evidence="1 2">
    <name type="scientific">Larkinella bovis</name>
    <dbReference type="NCBI Taxonomy" id="683041"/>
    <lineage>
        <taxon>Bacteria</taxon>
        <taxon>Pseudomonadati</taxon>
        <taxon>Bacteroidota</taxon>
        <taxon>Cytophagia</taxon>
        <taxon>Cytophagales</taxon>
        <taxon>Spirosomataceae</taxon>
        <taxon>Larkinella</taxon>
    </lineage>
</organism>
<evidence type="ECO:0000313" key="1">
    <source>
        <dbReference type="EMBL" id="MFC5413186.1"/>
    </source>
</evidence>
<accession>A0ABW0IIA9</accession>
<dbReference type="RefSeq" id="WP_379851464.1">
    <property type="nucleotide sequence ID" value="NZ_JBHSMA010000028.1"/>
</dbReference>
<gene>
    <name evidence="1" type="ORF">ACFPMF_27970</name>
</gene>
<name>A0ABW0IIA9_9BACT</name>
<dbReference type="Proteomes" id="UP001596106">
    <property type="component" value="Unassembled WGS sequence"/>
</dbReference>
<proteinExistence type="predicted"/>
<keyword evidence="2" id="KW-1185">Reference proteome</keyword>
<reference evidence="2" key="1">
    <citation type="journal article" date="2019" name="Int. J. Syst. Evol. Microbiol.">
        <title>The Global Catalogue of Microorganisms (GCM) 10K type strain sequencing project: providing services to taxonomists for standard genome sequencing and annotation.</title>
        <authorList>
            <consortium name="The Broad Institute Genomics Platform"/>
            <consortium name="The Broad Institute Genome Sequencing Center for Infectious Disease"/>
            <person name="Wu L."/>
            <person name="Ma J."/>
        </authorList>
    </citation>
    <scope>NUCLEOTIDE SEQUENCE [LARGE SCALE GENOMIC DNA]</scope>
    <source>
        <strain evidence="2">CCUG 55250</strain>
    </source>
</reference>
<evidence type="ECO:0000313" key="2">
    <source>
        <dbReference type="Proteomes" id="UP001596106"/>
    </source>
</evidence>
<comment type="caution">
    <text evidence="1">The sequence shown here is derived from an EMBL/GenBank/DDBJ whole genome shotgun (WGS) entry which is preliminary data.</text>
</comment>
<sequence length="84" mass="9598">MTKQRTSAQNLTDEEVLKEFVKRFQCDGAVLMYLDSDIELGFGRWCNTKGQNWVDNLFKRVKQQVQLPNTNDETEGGLVISLSA</sequence>
<protein>
    <submittedName>
        <fullName evidence="1">Uncharacterized protein</fullName>
    </submittedName>
</protein>
<dbReference type="EMBL" id="JBHSMA010000028">
    <property type="protein sequence ID" value="MFC5413186.1"/>
    <property type="molecule type" value="Genomic_DNA"/>
</dbReference>